<dbReference type="PANTHER" id="PTHR30472:SF25">
    <property type="entry name" value="ABC TRANSPORTER PERMEASE PROTEIN MJ0876-RELATED"/>
    <property type="match status" value="1"/>
</dbReference>
<dbReference type="EMBL" id="PDHH01000001">
    <property type="protein sequence ID" value="PSM53040.1"/>
    <property type="molecule type" value="Genomic_DNA"/>
</dbReference>
<keyword evidence="7 8" id="KW-0472">Membrane</keyword>
<evidence type="ECO:0000256" key="1">
    <source>
        <dbReference type="ARBA" id="ARBA00004651"/>
    </source>
</evidence>
<comment type="caution">
    <text evidence="9">The sequence shown here is derived from an EMBL/GenBank/DDBJ whole genome shotgun (WGS) entry which is preliminary data.</text>
</comment>
<dbReference type="Pfam" id="PF01032">
    <property type="entry name" value="FecCD"/>
    <property type="match status" value="1"/>
</dbReference>
<dbReference type="Gene3D" id="1.10.3470.10">
    <property type="entry name" value="ABC transporter involved in vitamin B12 uptake, BtuC"/>
    <property type="match status" value="1"/>
</dbReference>
<evidence type="ECO:0000256" key="8">
    <source>
        <dbReference type="SAM" id="Phobius"/>
    </source>
</evidence>
<evidence type="ECO:0000256" key="4">
    <source>
        <dbReference type="ARBA" id="ARBA00022475"/>
    </source>
</evidence>
<dbReference type="RefSeq" id="WP_106869426.1">
    <property type="nucleotide sequence ID" value="NZ_CP053841.1"/>
</dbReference>
<dbReference type="SUPFAM" id="SSF81345">
    <property type="entry name" value="ABC transporter involved in vitamin B12 uptake, BtuC"/>
    <property type="match status" value="1"/>
</dbReference>
<reference evidence="10" key="1">
    <citation type="submission" date="2017-10" db="EMBL/GenBank/DDBJ databases">
        <title>Campylobacter species from seals.</title>
        <authorList>
            <person name="Gilbert M.J."/>
            <person name="Zomer A.L."/>
            <person name="Timmerman A.J."/>
            <person name="Duim B."/>
            <person name="Wagenaar J.A."/>
        </authorList>
    </citation>
    <scope>NUCLEOTIDE SEQUENCE [LARGE SCALE GENOMIC DNA]</scope>
    <source>
        <strain evidence="10">17S00004-5</strain>
    </source>
</reference>
<keyword evidence="3" id="KW-0813">Transport</keyword>
<accession>A0A2P8R3F8</accession>
<proteinExistence type="inferred from homology"/>
<dbReference type="PANTHER" id="PTHR30472">
    <property type="entry name" value="FERRIC ENTEROBACTIN TRANSPORT SYSTEM PERMEASE PROTEIN"/>
    <property type="match status" value="1"/>
</dbReference>
<evidence type="ECO:0000313" key="9">
    <source>
        <dbReference type="EMBL" id="PSM53040.1"/>
    </source>
</evidence>
<feature type="transmembrane region" description="Helical" evidence="8">
    <location>
        <begin position="282"/>
        <end position="302"/>
    </location>
</feature>
<protein>
    <submittedName>
        <fullName evidence="9">Iron ABC transporter permease</fullName>
    </submittedName>
</protein>
<gene>
    <name evidence="9" type="ORF">CQ405_00350</name>
</gene>
<sequence>MKDFYKKLVLKRSIFLLVGFFLCMVFLILDISLGPAKYSFLEVFEAIFGTPKDESISVIIHSMRIPAALMAVVAGASLGLSGAVMQTILSNPLASPYTLGIGSAAGFGAAVGIVLFDGSFLGISSFAFLFSSLSILFIYYLSKRIFLGSSSIILIGIILVFIYQSLQAFVIYLANEIEVSSIVFWTFGSLMRSNYTYVSVLALALILALFIVLYKAWDLNALLLGDEKAASLGIKVDSLKIRMLILVSLLTTICVCFVGTIGFVGLVAAHVSRLLIGAEQRFFLIFSAICGALLLSLSSVFSKSVVDGVVFPIGIITSFIGAIFFLAIVLKKGLR</sequence>
<dbReference type="AlphaFoldDB" id="A0A2P8R3F8"/>
<feature type="transmembrane region" description="Helical" evidence="8">
    <location>
        <begin position="122"/>
        <end position="140"/>
    </location>
</feature>
<comment type="similarity">
    <text evidence="2">Belongs to the binding-protein-dependent transport system permease family. FecCD subfamily.</text>
</comment>
<evidence type="ECO:0000256" key="7">
    <source>
        <dbReference type="ARBA" id="ARBA00023136"/>
    </source>
</evidence>
<organism evidence="9 10">
    <name type="scientific">Campylobacter blaseri</name>
    <dbReference type="NCBI Taxonomy" id="2042961"/>
    <lineage>
        <taxon>Bacteria</taxon>
        <taxon>Pseudomonadati</taxon>
        <taxon>Campylobacterota</taxon>
        <taxon>Epsilonproteobacteria</taxon>
        <taxon>Campylobacterales</taxon>
        <taxon>Campylobacteraceae</taxon>
        <taxon>Campylobacter</taxon>
    </lineage>
</organism>
<evidence type="ECO:0000256" key="3">
    <source>
        <dbReference type="ARBA" id="ARBA00022448"/>
    </source>
</evidence>
<feature type="transmembrane region" description="Helical" evidence="8">
    <location>
        <begin position="195"/>
        <end position="217"/>
    </location>
</feature>
<evidence type="ECO:0000313" key="10">
    <source>
        <dbReference type="Proteomes" id="UP000240535"/>
    </source>
</evidence>
<evidence type="ECO:0000256" key="2">
    <source>
        <dbReference type="ARBA" id="ARBA00007935"/>
    </source>
</evidence>
<feature type="transmembrane region" description="Helical" evidence="8">
    <location>
        <begin position="12"/>
        <end position="33"/>
    </location>
</feature>
<feature type="transmembrane region" description="Helical" evidence="8">
    <location>
        <begin position="243"/>
        <end position="270"/>
    </location>
</feature>
<keyword evidence="10" id="KW-1185">Reference proteome</keyword>
<feature type="transmembrane region" description="Helical" evidence="8">
    <location>
        <begin position="145"/>
        <end position="163"/>
    </location>
</feature>
<dbReference type="GO" id="GO:0022857">
    <property type="term" value="F:transmembrane transporter activity"/>
    <property type="evidence" value="ECO:0007669"/>
    <property type="project" value="InterPro"/>
</dbReference>
<feature type="transmembrane region" description="Helical" evidence="8">
    <location>
        <begin position="65"/>
        <end position="85"/>
    </location>
</feature>
<evidence type="ECO:0000256" key="5">
    <source>
        <dbReference type="ARBA" id="ARBA00022692"/>
    </source>
</evidence>
<feature type="transmembrane region" description="Helical" evidence="8">
    <location>
        <begin position="308"/>
        <end position="330"/>
    </location>
</feature>
<dbReference type="GO" id="GO:0005886">
    <property type="term" value="C:plasma membrane"/>
    <property type="evidence" value="ECO:0007669"/>
    <property type="project" value="UniProtKB-SubCell"/>
</dbReference>
<dbReference type="OrthoDB" id="9782305at2"/>
<evidence type="ECO:0000256" key="6">
    <source>
        <dbReference type="ARBA" id="ARBA00022989"/>
    </source>
</evidence>
<keyword evidence="5 8" id="KW-0812">Transmembrane</keyword>
<keyword evidence="6 8" id="KW-1133">Transmembrane helix</keyword>
<dbReference type="Proteomes" id="UP000240535">
    <property type="component" value="Unassembled WGS sequence"/>
</dbReference>
<name>A0A2P8R3F8_9BACT</name>
<keyword evidence="4" id="KW-1003">Cell membrane</keyword>
<dbReference type="CDD" id="cd06550">
    <property type="entry name" value="TM_ABC_iron-siderophores_like"/>
    <property type="match status" value="1"/>
</dbReference>
<dbReference type="GO" id="GO:0033214">
    <property type="term" value="P:siderophore-iron import into cell"/>
    <property type="evidence" value="ECO:0007669"/>
    <property type="project" value="TreeGrafter"/>
</dbReference>
<comment type="subcellular location">
    <subcellularLocation>
        <location evidence="1">Cell membrane</location>
        <topology evidence="1">Multi-pass membrane protein</topology>
    </subcellularLocation>
</comment>
<dbReference type="InterPro" id="IPR000522">
    <property type="entry name" value="ABC_transptr_permease_BtuC"/>
</dbReference>
<dbReference type="InterPro" id="IPR037294">
    <property type="entry name" value="ABC_BtuC-like"/>
</dbReference>
<feature type="transmembrane region" description="Helical" evidence="8">
    <location>
        <begin position="97"/>
        <end position="116"/>
    </location>
</feature>